<dbReference type="RefSeq" id="WP_136772756.1">
    <property type="nucleotide sequence ID" value="NZ_SUMF01000006.1"/>
</dbReference>
<sequence>MLRTATDVLEEFRLRGISVAQWARHNGFNPTLVYQVLREKHVPTRGQSHRIAVALGMKKGFLEQDLSLMNQVAQ</sequence>
<name>A0A4U0Q2H2_9NEIS</name>
<dbReference type="InterPro" id="IPR026365">
    <property type="entry name" value="BcepMu_gp16"/>
</dbReference>
<protein>
    <submittedName>
        <fullName evidence="1">DNA-binding protein</fullName>
    </submittedName>
</protein>
<accession>A0A4U0Q2H2</accession>
<dbReference type="AlphaFoldDB" id="A0A4U0Q2H2"/>
<dbReference type="Proteomes" id="UP000310016">
    <property type="component" value="Unassembled WGS sequence"/>
</dbReference>
<dbReference type="EMBL" id="SUMF01000006">
    <property type="protein sequence ID" value="TJZ74232.1"/>
    <property type="molecule type" value="Genomic_DNA"/>
</dbReference>
<evidence type="ECO:0000313" key="1">
    <source>
        <dbReference type="EMBL" id="TJZ74232.1"/>
    </source>
</evidence>
<dbReference type="InterPro" id="IPR010982">
    <property type="entry name" value="Lambda_DNA-bd_dom_sf"/>
</dbReference>
<keyword evidence="1" id="KW-0238">DNA-binding</keyword>
<comment type="caution">
    <text evidence="1">The sequence shown here is derived from an EMBL/GenBank/DDBJ whole genome shotgun (WGS) entry which is preliminary data.</text>
</comment>
<dbReference type="SUPFAM" id="SSF47413">
    <property type="entry name" value="lambda repressor-like DNA-binding domains"/>
    <property type="match status" value="1"/>
</dbReference>
<dbReference type="NCBIfam" id="TIGR04111">
    <property type="entry name" value="BcepMu_gp16"/>
    <property type="match status" value="1"/>
</dbReference>
<organism evidence="1 2">
    <name type="scientific">Chitiniphilus eburneus</name>
    <dbReference type="NCBI Taxonomy" id="2571148"/>
    <lineage>
        <taxon>Bacteria</taxon>
        <taxon>Pseudomonadati</taxon>
        <taxon>Pseudomonadota</taxon>
        <taxon>Betaproteobacteria</taxon>
        <taxon>Neisseriales</taxon>
        <taxon>Chitinibacteraceae</taxon>
        <taxon>Chitiniphilus</taxon>
    </lineage>
</organism>
<gene>
    <name evidence="1" type="ORF">FAZ21_08070</name>
</gene>
<reference evidence="1 2" key="1">
    <citation type="submission" date="2019-04" db="EMBL/GenBank/DDBJ databases">
        <title>Chitiniphilus eburnea sp. nov., a novel chitinolytic bacterium isolated from aquaculture sludge.</title>
        <authorList>
            <person name="Sheng M."/>
        </authorList>
    </citation>
    <scope>NUCLEOTIDE SEQUENCE [LARGE SCALE GENOMIC DNA]</scope>
    <source>
        <strain evidence="1 2">HX-2-15</strain>
    </source>
</reference>
<proteinExistence type="predicted"/>
<keyword evidence="2" id="KW-1185">Reference proteome</keyword>
<dbReference type="Gene3D" id="1.10.260.40">
    <property type="entry name" value="lambda repressor-like DNA-binding domains"/>
    <property type="match status" value="1"/>
</dbReference>
<evidence type="ECO:0000313" key="2">
    <source>
        <dbReference type="Proteomes" id="UP000310016"/>
    </source>
</evidence>
<dbReference type="GO" id="GO:0003677">
    <property type="term" value="F:DNA binding"/>
    <property type="evidence" value="ECO:0007669"/>
    <property type="project" value="UniProtKB-KW"/>
</dbReference>
<dbReference type="OrthoDB" id="5679056at2"/>